<feature type="chain" id="PRO_5024349301" evidence="1">
    <location>
        <begin position="22"/>
        <end position="93"/>
    </location>
</feature>
<evidence type="ECO:0000256" key="1">
    <source>
        <dbReference type="SAM" id="SignalP"/>
    </source>
</evidence>
<proteinExistence type="predicted"/>
<dbReference type="EMBL" id="VCBC01000005">
    <property type="protein sequence ID" value="TLU66172.1"/>
    <property type="molecule type" value="Genomic_DNA"/>
</dbReference>
<gene>
    <name evidence="2" type="ORF">FE810_05485</name>
</gene>
<feature type="signal peptide" evidence="1">
    <location>
        <begin position="1"/>
        <end position="21"/>
    </location>
</feature>
<evidence type="ECO:0000313" key="3">
    <source>
        <dbReference type="Proteomes" id="UP000307790"/>
    </source>
</evidence>
<sequence>MMRSLCIGISLFISYCSVCFAVSEHDLTPSKLVMLPNGQIKALVTSDIESSKKVEKSLQQGETIKPSFSKPEMDKMMSKLEGDVIKLLEQSRL</sequence>
<accession>A0A5R9ILL9</accession>
<keyword evidence="3" id="KW-1185">Reference proteome</keyword>
<dbReference type="RefSeq" id="WP_138319048.1">
    <property type="nucleotide sequence ID" value="NZ_VCBC01000005.1"/>
</dbReference>
<protein>
    <submittedName>
        <fullName evidence="2">Uncharacterized protein</fullName>
    </submittedName>
</protein>
<comment type="caution">
    <text evidence="2">The sequence shown here is derived from an EMBL/GenBank/DDBJ whole genome shotgun (WGS) entry which is preliminary data.</text>
</comment>
<dbReference type="OrthoDB" id="6401500at2"/>
<reference evidence="2 3" key="1">
    <citation type="submission" date="2019-05" db="EMBL/GenBank/DDBJ databases">
        <title>Genome sequences of Thalassotalea litorea 1K03283.</title>
        <authorList>
            <person name="Zhang D."/>
        </authorList>
    </citation>
    <scope>NUCLEOTIDE SEQUENCE [LARGE SCALE GENOMIC DNA]</scope>
    <source>
        <strain evidence="2 3">MCCC 1K03283</strain>
    </source>
</reference>
<evidence type="ECO:0000313" key="2">
    <source>
        <dbReference type="EMBL" id="TLU66172.1"/>
    </source>
</evidence>
<name>A0A5R9ILL9_9GAMM</name>
<organism evidence="2 3">
    <name type="scientific">Thalassotalea litorea</name>
    <dbReference type="NCBI Taxonomy" id="2020715"/>
    <lineage>
        <taxon>Bacteria</taxon>
        <taxon>Pseudomonadati</taxon>
        <taxon>Pseudomonadota</taxon>
        <taxon>Gammaproteobacteria</taxon>
        <taxon>Alteromonadales</taxon>
        <taxon>Colwelliaceae</taxon>
        <taxon>Thalassotalea</taxon>
    </lineage>
</organism>
<keyword evidence="1" id="KW-0732">Signal</keyword>
<dbReference type="AlphaFoldDB" id="A0A5R9ILL9"/>
<dbReference type="Proteomes" id="UP000307790">
    <property type="component" value="Unassembled WGS sequence"/>
</dbReference>